<dbReference type="RefSeq" id="WP_013645163.1">
    <property type="nucleotide sequence ID" value="NC_015216.1"/>
</dbReference>
<dbReference type="GO" id="GO:0005524">
    <property type="term" value="F:ATP binding"/>
    <property type="evidence" value="ECO:0007669"/>
    <property type="project" value="UniProtKB-KW"/>
</dbReference>
<proteinExistence type="inferred from homology"/>
<dbReference type="HAMAP" id="MF_00347">
    <property type="entry name" value="Polyphosphate_kinase"/>
    <property type="match status" value="1"/>
</dbReference>
<dbReference type="HOGENOM" id="CLU_009678_3_0_2"/>
<keyword evidence="4 6" id="KW-0418">Kinase</keyword>
<comment type="catalytic activity">
    <reaction evidence="6 7">
        <text>[phosphate](n) + ATP = [phosphate](n+1) + ADP</text>
        <dbReference type="Rhea" id="RHEA:19573"/>
        <dbReference type="Rhea" id="RHEA-COMP:9859"/>
        <dbReference type="Rhea" id="RHEA-COMP:14280"/>
        <dbReference type="ChEBI" id="CHEBI:16838"/>
        <dbReference type="ChEBI" id="CHEBI:30616"/>
        <dbReference type="ChEBI" id="CHEBI:456216"/>
        <dbReference type="EC" id="2.7.4.1"/>
    </reaction>
</comment>
<comment type="cofactor">
    <cofactor evidence="6">
        <name>Mg(2+)</name>
        <dbReference type="ChEBI" id="CHEBI:18420"/>
    </cofactor>
</comment>
<sequence>MSRWDYSYTQNRELSWLKFNKRVLEEAEDLFVPLLERLKFISIFTSNLDEFYMVRCGSLYDLSIVDDKYLDNKTGLNAHDQLDMIYDRTKYLYQDRDDVFDSLNQLLKDEGIVDLEFSDLTDDEMKFVNKYFFDFIFPVLSPQVIDVQHPFPHMLNKSLNVMLLLKNQSETLYGLIPIPSSLPKLIYMPENKNRFILLEKIIYEYAGEVFSNYKVKFKTVVSVTRNADVVLSNSNLDDDEDYRGYMKKILRKRTRLAPIRLEFYKYSDSKLTKFLCEKLNIQKNQVFVSNTPLEMSYVFDLYGHVKEVNEYIFNKLSFTPFNPKIPDTVKDGSIISQLKKKDFLFNYPYDSIEPFLRLLKEAANDENVISVKITIYRLARSSSVIKYLLEACENGKDVTVIIELRARFDEANNIHYAGLLQEAGCTVLYGFEDYKLHSKICLITRRDRNKIQYITQLGTGNYNEKTVKLYTDMNFITTDKAIGEDAMLFFKNMAISNINGDYEKLLVAPCGLKNKFIEKIEAEIEKVRNQKPAAITMKMNSLTDRELIDMLQKASEAGVKVKLIIRGICCIIPGLPGKTDNIEIISIVGRFLEHSRIYCFGTGDDLEIYLSSADLMTRNTEKRVEIAFPIEKSVLKKRIMSILNIMLNDNLKARRINDKGDYEKIIRGVDLIDSQNYFMHDDFRIIEEETEEISFFSRLKHLFK</sequence>
<dbReference type="GO" id="GO:0006799">
    <property type="term" value="P:polyphosphate biosynthetic process"/>
    <property type="evidence" value="ECO:0007669"/>
    <property type="project" value="UniProtKB-UniRule"/>
</dbReference>
<feature type="binding site" evidence="6">
    <location>
        <position position="566"/>
    </location>
    <ligand>
        <name>ATP</name>
        <dbReference type="ChEBI" id="CHEBI:30616"/>
    </ligand>
</feature>
<dbReference type="Pfam" id="PF13089">
    <property type="entry name" value="PP_kinase_N"/>
    <property type="match status" value="1"/>
</dbReference>
<dbReference type="InterPro" id="IPR024953">
    <property type="entry name" value="PP_kinase_middle"/>
</dbReference>
<dbReference type="Proteomes" id="UP000007490">
    <property type="component" value="Chromosome"/>
</dbReference>
<dbReference type="Gene3D" id="3.30.1840.10">
    <property type="entry name" value="Polyphosphate kinase middle domain"/>
    <property type="match status" value="1"/>
</dbReference>
<dbReference type="PIRSF" id="PIRSF015589">
    <property type="entry name" value="PP_kinase"/>
    <property type="match status" value="1"/>
</dbReference>
<evidence type="ECO:0000259" key="11">
    <source>
        <dbReference type="Pfam" id="PF17941"/>
    </source>
</evidence>
<gene>
    <name evidence="6" type="primary">ppk</name>
    <name evidence="12" type="ordered locus">Metbo_1585</name>
</gene>
<evidence type="ECO:0000256" key="3">
    <source>
        <dbReference type="ARBA" id="ARBA00022741"/>
    </source>
</evidence>
<reference evidence="12 13" key="2">
    <citation type="journal article" date="2014" name="Int. J. Syst. Evol. Microbiol.">
        <title>Methanobacterium paludis sp. nov. and a novel strain of Methanobacterium lacus isolated from northern peatlands.</title>
        <authorList>
            <person name="Cadillo-Quiroz H."/>
            <person name="Brauer S.L."/>
            <person name="Goodson N."/>
            <person name="Yavitt J.B."/>
            <person name="Zinder S.H."/>
        </authorList>
    </citation>
    <scope>NUCLEOTIDE SEQUENCE [LARGE SCALE GENOMIC DNA]</scope>
    <source>
        <strain evidence="12 13">AL-21</strain>
    </source>
</reference>
<keyword evidence="6" id="KW-0479">Metal-binding</keyword>
<dbReference type="EC" id="2.7.4.1" evidence="6 7"/>
<keyword evidence="2 6" id="KW-0808">Transferase</keyword>
<evidence type="ECO:0000259" key="8">
    <source>
        <dbReference type="Pfam" id="PF02503"/>
    </source>
</evidence>
<evidence type="ECO:0000313" key="12">
    <source>
        <dbReference type="EMBL" id="ADZ09812.1"/>
    </source>
</evidence>
<dbReference type="NCBIfam" id="NF003917">
    <property type="entry name" value="PRK05443.1-1"/>
    <property type="match status" value="1"/>
</dbReference>
<dbReference type="KEGG" id="mel:Metbo_1585"/>
<dbReference type="InterPro" id="IPR036832">
    <property type="entry name" value="PPK_N_dom_sf"/>
</dbReference>
<comment type="function">
    <text evidence="6 7">Catalyzes the reversible transfer of the terminal phosphate of ATP to form a long-chain polyphosphate (polyP).</text>
</comment>
<dbReference type="SUPFAM" id="SSF56024">
    <property type="entry name" value="Phospholipase D/nuclease"/>
    <property type="match status" value="2"/>
</dbReference>
<dbReference type="InterPro" id="IPR003414">
    <property type="entry name" value="PP_kinase"/>
</dbReference>
<accession>F0T8Y4</accession>
<dbReference type="Gene3D" id="3.30.870.10">
    <property type="entry name" value="Endonuclease Chain A"/>
    <property type="match status" value="2"/>
</dbReference>
<evidence type="ECO:0000259" key="9">
    <source>
        <dbReference type="Pfam" id="PF13089"/>
    </source>
</evidence>
<dbReference type="NCBIfam" id="TIGR03705">
    <property type="entry name" value="poly_P_kin"/>
    <property type="match status" value="1"/>
</dbReference>
<organism evidence="12 13">
    <name type="scientific">Methanobacterium lacus (strain AL-21)</name>
    <dbReference type="NCBI Taxonomy" id="877455"/>
    <lineage>
        <taxon>Archaea</taxon>
        <taxon>Methanobacteriati</taxon>
        <taxon>Methanobacteriota</taxon>
        <taxon>Methanomada group</taxon>
        <taxon>Methanobacteria</taxon>
        <taxon>Methanobacteriales</taxon>
        <taxon>Methanobacteriaceae</taxon>
        <taxon>Methanobacterium</taxon>
    </lineage>
</organism>
<name>F0T8Y4_METLA</name>
<comment type="PTM">
    <text evidence="6 7">An intermediate of this reaction is the autophosphorylated ppk in which a phosphate is covalently linked to a histidine residue through a N-P bond.</text>
</comment>
<dbReference type="InterPro" id="IPR036830">
    <property type="entry name" value="PP_kinase_middle_dom_sf"/>
</dbReference>
<evidence type="ECO:0000313" key="13">
    <source>
        <dbReference type="Proteomes" id="UP000007490"/>
    </source>
</evidence>
<dbReference type="GO" id="GO:0009358">
    <property type="term" value="C:polyphosphate kinase complex"/>
    <property type="evidence" value="ECO:0007669"/>
    <property type="project" value="InterPro"/>
</dbReference>
<feature type="binding site" evidence="6">
    <location>
        <position position="47"/>
    </location>
    <ligand>
        <name>ATP</name>
        <dbReference type="ChEBI" id="CHEBI:30616"/>
    </ligand>
</feature>
<feature type="domain" description="Polyphosphate kinase middle" evidence="8">
    <location>
        <begin position="124"/>
        <end position="301"/>
    </location>
</feature>
<dbReference type="InterPro" id="IPR025198">
    <property type="entry name" value="PPK_N_dom"/>
</dbReference>
<reference evidence="13" key="1">
    <citation type="submission" date="2011-02" db="EMBL/GenBank/DDBJ databases">
        <title>Complete sequence of Methanobacterium sp. AL-21.</title>
        <authorList>
            <consortium name="US DOE Joint Genome Institute"/>
            <person name="Lucas S."/>
            <person name="Copeland A."/>
            <person name="Lapidus A."/>
            <person name="Cheng J.-F."/>
            <person name="Goodwin L."/>
            <person name="Pitluck S."/>
            <person name="Chertkov O."/>
            <person name="Detter J.C."/>
            <person name="Han C."/>
            <person name="Tapia R."/>
            <person name="Land M."/>
            <person name="Hauser L."/>
            <person name="Kyrpides N."/>
            <person name="Ivanova N."/>
            <person name="Mikhailova N."/>
            <person name="Pagani I."/>
            <person name="Cadillo-Quiroz H."/>
            <person name="Imachi H."/>
            <person name="Zinder S."/>
            <person name="Liu W."/>
            <person name="Woyke T."/>
        </authorList>
    </citation>
    <scope>NUCLEOTIDE SEQUENCE [LARGE SCALE GENOMIC DNA]</scope>
    <source>
        <strain evidence="13">AL-21</strain>
    </source>
</reference>
<dbReference type="GeneID" id="10278042"/>
<dbReference type="InterPro" id="IPR025200">
    <property type="entry name" value="PPK_C_dom2"/>
</dbReference>
<comment type="similarity">
    <text evidence="6 7">Belongs to the polyphosphate kinase 1 (PPK1) family.</text>
</comment>
<keyword evidence="6" id="KW-0460">Magnesium</keyword>
<feature type="binding site" evidence="6">
    <location>
        <position position="470"/>
    </location>
    <ligand>
        <name>ATP</name>
        <dbReference type="ChEBI" id="CHEBI:30616"/>
    </ligand>
</feature>
<dbReference type="OrthoDB" id="74512at2157"/>
<dbReference type="NCBIfam" id="NF003921">
    <property type="entry name" value="PRK05443.2-2"/>
    <property type="match status" value="1"/>
</dbReference>
<dbReference type="AlphaFoldDB" id="F0T8Y4"/>
<dbReference type="SUPFAM" id="SSF140356">
    <property type="entry name" value="PPK N-terminal domain-like"/>
    <property type="match status" value="1"/>
</dbReference>
<dbReference type="PANTHER" id="PTHR30218:SF0">
    <property type="entry name" value="POLYPHOSPHATE KINASE"/>
    <property type="match status" value="1"/>
</dbReference>
<feature type="domain" description="Polyphosphate kinase C-terminal" evidence="11">
    <location>
        <begin position="334"/>
        <end position="494"/>
    </location>
</feature>
<keyword evidence="5 6" id="KW-0067">ATP-binding</keyword>
<feature type="domain" description="Polyphosphate kinase N-terminal" evidence="9">
    <location>
        <begin position="10"/>
        <end position="112"/>
    </location>
</feature>
<dbReference type="Pfam" id="PF13090">
    <property type="entry name" value="PP_kinase_C"/>
    <property type="match status" value="1"/>
</dbReference>
<feature type="domain" description="Polyphosphate kinase C-terminal" evidence="10">
    <location>
        <begin position="505"/>
        <end position="666"/>
    </location>
</feature>
<dbReference type="eggNOG" id="arCOG04535">
    <property type="taxonomic scope" value="Archaea"/>
</dbReference>
<dbReference type="Pfam" id="PF17941">
    <property type="entry name" value="PP_kinase_C_1"/>
    <property type="match status" value="1"/>
</dbReference>
<dbReference type="SUPFAM" id="SSF143724">
    <property type="entry name" value="PHP14-like"/>
    <property type="match status" value="1"/>
</dbReference>
<dbReference type="GO" id="GO:0046872">
    <property type="term" value="F:metal ion binding"/>
    <property type="evidence" value="ECO:0007669"/>
    <property type="project" value="UniProtKB-KW"/>
</dbReference>
<feature type="binding site" evidence="6">
    <location>
        <position position="377"/>
    </location>
    <ligand>
        <name>Mg(2+)</name>
        <dbReference type="ChEBI" id="CHEBI:18420"/>
    </ligand>
</feature>
<dbReference type="PANTHER" id="PTHR30218">
    <property type="entry name" value="POLYPHOSPHATE KINASE"/>
    <property type="match status" value="1"/>
</dbReference>
<dbReference type="Gene3D" id="1.20.58.310">
    <property type="entry name" value="Polyphosphate kinase N-terminal domain"/>
    <property type="match status" value="1"/>
</dbReference>
<protein>
    <recommendedName>
        <fullName evidence="6 7">Polyphosphate kinase</fullName>
        <ecNumber evidence="6 7">2.7.4.1</ecNumber>
    </recommendedName>
    <alternativeName>
        <fullName evidence="6">ATP-polyphosphate phosphotransferase</fullName>
    </alternativeName>
    <alternativeName>
        <fullName evidence="6">Polyphosphoric acid kinase</fullName>
    </alternativeName>
</protein>
<feature type="active site" description="Phosphohistidine intermediate" evidence="6">
    <location>
        <position position="437"/>
    </location>
</feature>
<feature type="binding site" evidence="6">
    <location>
        <position position="594"/>
    </location>
    <ligand>
        <name>ATP</name>
        <dbReference type="ChEBI" id="CHEBI:30616"/>
    </ligand>
</feature>
<feature type="binding site" evidence="6">
    <location>
        <position position="407"/>
    </location>
    <ligand>
        <name>Mg(2+)</name>
        <dbReference type="ChEBI" id="CHEBI:18420"/>
    </ligand>
</feature>
<dbReference type="STRING" id="877455.Metbo_1585"/>
<keyword evidence="1 6" id="KW-0597">Phosphoprotein</keyword>
<evidence type="ECO:0000259" key="10">
    <source>
        <dbReference type="Pfam" id="PF13090"/>
    </source>
</evidence>
<keyword evidence="13" id="KW-1185">Reference proteome</keyword>
<dbReference type="GO" id="GO:0008976">
    <property type="term" value="F:polyphosphate kinase activity"/>
    <property type="evidence" value="ECO:0007669"/>
    <property type="project" value="UniProtKB-UniRule"/>
</dbReference>
<evidence type="ECO:0000256" key="5">
    <source>
        <dbReference type="ARBA" id="ARBA00022840"/>
    </source>
</evidence>
<keyword evidence="3 6" id="KW-0547">Nucleotide-binding</keyword>
<evidence type="ECO:0000256" key="1">
    <source>
        <dbReference type="ARBA" id="ARBA00022553"/>
    </source>
</evidence>
<evidence type="ECO:0000256" key="2">
    <source>
        <dbReference type="ARBA" id="ARBA00022679"/>
    </source>
</evidence>
<evidence type="ECO:0000256" key="4">
    <source>
        <dbReference type="ARBA" id="ARBA00022777"/>
    </source>
</evidence>
<evidence type="ECO:0000256" key="6">
    <source>
        <dbReference type="HAMAP-Rule" id="MF_00347"/>
    </source>
</evidence>
<dbReference type="Pfam" id="PF02503">
    <property type="entry name" value="PP_kinase"/>
    <property type="match status" value="1"/>
</dbReference>
<dbReference type="EMBL" id="CP002551">
    <property type="protein sequence ID" value="ADZ09812.1"/>
    <property type="molecule type" value="Genomic_DNA"/>
</dbReference>
<dbReference type="InterPro" id="IPR041108">
    <property type="entry name" value="PP_kinase_C_1"/>
</dbReference>
<evidence type="ECO:0000256" key="7">
    <source>
        <dbReference type="RuleBase" id="RU003800"/>
    </source>
</evidence>